<name>A0ABY2AMZ9_9GAMM</name>
<feature type="chain" id="PRO_5047035870" description="Maltose operon protein" evidence="1">
    <location>
        <begin position="23"/>
        <end position="355"/>
    </location>
</feature>
<evidence type="ECO:0000256" key="1">
    <source>
        <dbReference type="SAM" id="SignalP"/>
    </source>
</evidence>
<keyword evidence="3" id="KW-1185">Reference proteome</keyword>
<evidence type="ECO:0000313" key="2">
    <source>
        <dbReference type="EMBL" id="TCI03003.1"/>
    </source>
</evidence>
<proteinExistence type="predicted"/>
<organism evidence="2 3">
    <name type="scientific">Corallincola luteus</name>
    <dbReference type="NCBI Taxonomy" id="1775177"/>
    <lineage>
        <taxon>Bacteria</taxon>
        <taxon>Pseudomonadati</taxon>
        <taxon>Pseudomonadota</taxon>
        <taxon>Gammaproteobacteria</taxon>
        <taxon>Alteromonadales</taxon>
        <taxon>Psychromonadaceae</taxon>
        <taxon>Corallincola</taxon>
    </lineage>
</organism>
<reference evidence="2 3" key="1">
    <citation type="submission" date="2019-02" db="EMBL/GenBank/DDBJ databases">
        <title>Corallincola luteus sp. nov., a marine bacterium isolated from surface sediment of Bohai Sea in China.</title>
        <authorList>
            <person name="Ren Q."/>
        </authorList>
    </citation>
    <scope>NUCLEOTIDE SEQUENCE [LARGE SCALE GENOMIC DNA]</scope>
    <source>
        <strain evidence="2 3">DASS28</strain>
    </source>
</reference>
<protein>
    <recommendedName>
        <fullName evidence="4">Maltose operon protein</fullName>
    </recommendedName>
</protein>
<accession>A0ABY2AMZ9</accession>
<evidence type="ECO:0000313" key="3">
    <source>
        <dbReference type="Proteomes" id="UP000292554"/>
    </source>
</evidence>
<sequence>MKRRVIYLFALALISSPATTSAGLFGDFFTGGGNPWEDIGTPDDALFQLRNGDGCCTPVNHLELIALTPGYNQRLTVNTQRPVVQFKTGKSYALAFALPVTIGPFTVAIDSFAREFVFAPAVVTLDQNYRPVRFVRPNQFKYREAGMMTEDALTYTVNFNGNDQERFLIIFTTNEALNGATQLKHPEKARAEALNLAVPPLEDPLSLHAAIGVLDVKVNSGGSASGFSIGHEGDSVDAFFNDMFAPTTPDELNPAMAPEQAAVMAAKVPDKSPTPGLDPTVTTPSAAPGGTVNAVVAPRGGISMMPETEALYNELIANAVSSNEIDKAMRLVEEAERAGSATARSTFISAVKQLQ</sequence>
<dbReference type="Pfam" id="PF07148">
    <property type="entry name" value="MalM"/>
    <property type="match status" value="1"/>
</dbReference>
<keyword evidence="1" id="KW-0732">Signal</keyword>
<feature type="signal peptide" evidence="1">
    <location>
        <begin position="1"/>
        <end position="22"/>
    </location>
</feature>
<dbReference type="EMBL" id="SJXE01000005">
    <property type="protein sequence ID" value="TCI03003.1"/>
    <property type="molecule type" value="Genomic_DNA"/>
</dbReference>
<evidence type="ECO:0008006" key="4">
    <source>
        <dbReference type="Google" id="ProtNLM"/>
    </source>
</evidence>
<dbReference type="Proteomes" id="UP000292554">
    <property type="component" value="Unassembled WGS sequence"/>
</dbReference>
<dbReference type="InterPro" id="IPR010794">
    <property type="entry name" value="MalM"/>
</dbReference>
<comment type="caution">
    <text evidence="2">The sequence shown here is derived from an EMBL/GenBank/DDBJ whole genome shotgun (WGS) entry which is preliminary data.</text>
</comment>
<gene>
    <name evidence="2" type="ORF">EZV61_12030</name>
</gene>
<dbReference type="RefSeq" id="WP_131415853.1">
    <property type="nucleotide sequence ID" value="NZ_SJXE01000005.1"/>
</dbReference>